<comment type="caution">
    <text evidence="1">The sequence shown here is derived from an EMBL/GenBank/DDBJ whole genome shotgun (WGS) entry which is preliminary data.</text>
</comment>
<evidence type="ECO:0000313" key="2">
    <source>
        <dbReference type="Proteomes" id="UP000230859"/>
    </source>
</evidence>
<dbReference type="AlphaFoldDB" id="A0A2H0LT64"/>
<sequence>MLIYWLEKGLSEKGIHMTDIPPELFKLLPPMEFLRYCHCNLLVRYPGRRKNVPYCTECECTTWRFSELGKQSGFDQRKVVDLTSQEIETLPCNFFERCDCESEEPPAEPRRSEAFQDFLNQLREQMPRLGFSF</sequence>
<name>A0A2H0LT64_9BACT</name>
<accession>A0A2H0LT64</accession>
<organism evidence="1 2">
    <name type="scientific">Candidatus Abzuiibacterium crystallinum</name>
    <dbReference type="NCBI Taxonomy" id="1974748"/>
    <lineage>
        <taxon>Bacteria</taxon>
        <taxon>Pseudomonadati</taxon>
        <taxon>Candidatus Omnitrophota</taxon>
        <taxon>Candidatus Abzuiibacterium</taxon>
    </lineage>
</organism>
<evidence type="ECO:0000313" key="1">
    <source>
        <dbReference type="EMBL" id="PIQ87551.1"/>
    </source>
</evidence>
<gene>
    <name evidence="1" type="ORF">COV74_00320</name>
</gene>
<protein>
    <submittedName>
        <fullName evidence="1">Uncharacterized protein</fullName>
    </submittedName>
</protein>
<dbReference type="Proteomes" id="UP000230859">
    <property type="component" value="Unassembled WGS sequence"/>
</dbReference>
<reference evidence="1 2" key="1">
    <citation type="submission" date="2017-09" db="EMBL/GenBank/DDBJ databases">
        <title>Depth-based differentiation of microbial function through sediment-hosted aquifers and enrichment of novel symbionts in the deep terrestrial subsurface.</title>
        <authorList>
            <person name="Probst A.J."/>
            <person name="Ladd B."/>
            <person name="Jarett J.K."/>
            <person name="Geller-Mcgrath D.E."/>
            <person name="Sieber C.M."/>
            <person name="Emerson J.B."/>
            <person name="Anantharaman K."/>
            <person name="Thomas B.C."/>
            <person name="Malmstrom R."/>
            <person name="Stieglmeier M."/>
            <person name="Klingl A."/>
            <person name="Woyke T."/>
            <person name="Ryan C.M."/>
            <person name="Banfield J.F."/>
        </authorList>
    </citation>
    <scope>NUCLEOTIDE SEQUENCE [LARGE SCALE GENOMIC DNA]</scope>
    <source>
        <strain evidence="1">CG11_big_fil_rev_8_21_14_0_20_45_26</strain>
    </source>
</reference>
<proteinExistence type="predicted"/>
<dbReference type="EMBL" id="PCVY01000003">
    <property type="protein sequence ID" value="PIQ87551.1"/>
    <property type="molecule type" value="Genomic_DNA"/>
</dbReference>